<evidence type="ECO:0000259" key="3">
    <source>
        <dbReference type="PROSITE" id="PS50110"/>
    </source>
</evidence>
<keyword evidence="5" id="KW-1185">Reference proteome</keyword>
<dbReference type="RefSeq" id="WP_284052829.1">
    <property type="nucleotide sequence ID" value="NZ_JAGRQC010000001.1"/>
</dbReference>
<evidence type="ECO:0000313" key="4">
    <source>
        <dbReference type="EMBL" id="MBR0551556.1"/>
    </source>
</evidence>
<dbReference type="InterPro" id="IPR001789">
    <property type="entry name" value="Sig_transdc_resp-reg_receiver"/>
</dbReference>
<feature type="modified residue" description="4-aspartylphosphate" evidence="2">
    <location>
        <position position="56"/>
    </location>
</feature>
<sequence>MTAITNILVVEDEPLIAMMLEDYLEMFGRKVAGTAETVDDALGRVSGGGIDAAILDVHLRGGEKSWPVADALAEAEIPFILATGGSGDTIAEQHKGRPVLNKPFTADGVEAALKALG</sequence>
<proteinExistence type="predicted"/>
<dbReference type="Proteomes" id="UP000676996">
    <property type="component" value="Unassembled WGS sequence"/>
</dbReference>
<feature type="domain" description="Response regulatory" evidence="3">
    <location>
        <begin position="6"/>
        <end position="117"/>
    </location>
</feature>
<dbReference type="PANTHER" id="PTHR44591">
    <property type="entry name" value="STRESS RESPONSE REGULATOR PROTEIN 1"/>
    <property type="match status" value="1"/>
</dbReference>
<dbReference type="SUPFAM" id="SSF52172">
    <property type="entry name" value="CheY-like"/>
    <property type="match status" value="1"/>
</dbReference>
<dbReference type="PROSITE" id="PS50110">
    <property type="entry name" value="RESPONSE_REGULATORY"/>
    <property type="match status" value="1"/>
</dbReference>
<dbReference type="Pfam" id="PF00072">
    <property type="entry name" value="Response_reg"/>
    <property type="match status" value="1"/>
</dbReference>
<dbReference type="InterPro" id="IPR050595">
    <property type="entry name" value="Bact_response_regulator"/>
</dbReference>
<protein>
    <submittedName>
        <fullName evidence="4">Response regulator</fullName>
    </submittedName>
</protein>
<dbReference type="SMART" id="SM00448">
    <property type="entry name" value="REC"/>
    <property type="match status" value="1"/>
</dbReference>
<evidence type="ECO:0000313" key="5">
    <source>
        <dbReference type="Proteomes" id="UP000676996"/>
    </source>
</evidence>
<comment type="caution">
    <text evidence="4">The sequence shown here is derived from an EMBL/GenBank/DDBJ whole genome shotgun (WGS) entry which is preliminary data.</text>
</comment>
<evidence type="ECO:0000256" key="1">
    <source>
        <dbReference type="ARBA" id="ARBA00022553"/>
    </source>
</evidence>
<name>A0A8T4IH55_9SPHN</name>
<evidence type="ECO:0000256" key="2">
    <source>
        <dbReference type="PROSITE-ProRule" id="PRU00169"/>
    </source>
</evidence>
<dbReference type="AlphaFoldDB" id="A0A8T4IH55"/>
<dbReference type="InterPro" id="IPR011006">
    <property type="entry name" value="CheY-like_superfamily"/>
</dbReference>
<keyword evidence="1 2" id="KW-0597">Phosphoprotein</keyword>
<dbReference type="Gene3D" id="3.40.50.2300">
    <property type="match status" value="1"/>
</dbReference>
<gene>
    <name evidence="4" type="ORF">J7S20_03440</name>
</gene>
<accession>A0A8T4IH55</accession>
<dbReference type="GO" id="GO:0000160">
    <property type="term" value="P:phosphorelay signal transduction system"/>
    <property type="evidence" value="ECO:0007669"/>
    <property type="project" value="InterPro"/>
</dbReference>
<reference evidence="4" key="1">
    <citation type="submission" date="2021-04" db="EMBL/GenBank/DDBJ databases">
        <title>Ouciella asimina sp. nov., isolated from the surface seawater in the hydrothermal field of Okinawa Trough.</title>
        <authorList>
            <person name="Shuang W."/>
        </authorList>
    </citation>
    <scope>NUCLEOTIDE SEQUENCE</scope>
    <source>
        <strain evidence="4">LXI357</strain>
    </source>
</reference>
<dbReference type="EMBL" id="JAGRQC010000001">
    <property type="protein sequence ID" value="MBR0551556.1"/>
    <property type="molecule type" value="Genomic_DNA"/>
</dbReference>
<organism evidence="4 5">
    <name type="scientific">Stakelama marina</name>
    <dbReference type="NCBI Taxonomy" id="2826939"/>
    <lineage>
        <taxon>Bacteria</taxon>
        <taxon>Pseudomonadati</taxon>
        <taxon>Pseudomonadota</taxon>
        <taxon>Alphaproteobacteria</taxon>
        <taxon>Sphingomonadales</taxon>
        <taxon>Sphingomonadaceae</taxon>
        <taxon>Stakelama</taxon>
    </lineage>
</organism>
<dbReference type="PANTHER" id="PTHR44591:SF24">
    <property type="entry name" value="PROTEIN-GLUTAMATE METHYLESTERASE_PROTEIN-GLUTAMINE GLUTAMINASE 1"/>
    <property type="match status" value="1"/>
</dbReference>